<dbReference type="GO" id="GO:0005634">
    <property type="term" value="C:nucleus"/>
    <property type="evidence" value="ECO:0007669"/>
    <property type="project" value="TreeGrafter"/>
</dbReference>
<dbReference type="AlphaFoldDB" id="A0A915EK44"/>
<accession>A0A915EK44</accession>
<proteinExistence type="predicted"/>
<feature type="domain" description="DDE-1" evidence="1">
    <location>
        <begin position="1"/>
        <end position="71"/>
    </location>
</feature>
<organism evidence="2 3">
    <name type="scientific">Ditylenchus dipsaci</name>
    <dbReference type="NCBI Taxonomy" id="166011"/>
    <lineage>
        <taxon>Eukaryota</taxon>
        <taxon>Metazoa</taxon>
        <taxon>Ecdysozoa</taxon>
        <taxon>Nematoda</taxon>
        <taxon>Chromadorea</taxon>
        <taxon>Rhabditida</taxon>
        <taxon>Tylenchina</taxon>
        <taxon>Tylenchomorpha</taxon>
        <taxon>Sphaerularioidea</taxon>
        <taxon>Anguinidae</taxon>
        <taxon>Anguininae</taxon>
        <taxon>Ditylenchus</taxon>
    </lineage>
</organism>
<dbReference type="InterPro" id="IPR050863">
    <property type="entry name" value="CenT-Element_Derived"/>
</dbReference>
<sequence>MTADLFEEMLREWDGRLSQQRRKVLLFLDNFAGHPSDLKLDNIQLAFFPPNTTAKSQPMDQGIIENLKRHY</sequence>
<dbReference type="Proteomes" id="UP000887574">
    <property type="component" value="Unplaced"/>
</dbReference>
<evidence type="ECO:0000259" key="1">
    <source>
        <dbReference type="Pfam" id="PF03184"/>
    </source>
</evidence>
<dbReference type="PANTHER" id="PTHR19303:SF73">
    <property type="entry name" value="PROTEIN PDC2"/>
    <property type="match status" value="1"/>
</dbReference>
<evidence type="ECO:0000313" key="2">
    <source>
        <dbReference type="Proteomes" id="UP000887574"/>
    </source>
</evidence>
<dbReference type="GO" id="GO:0003677">
    <property type="term" value="F:DNA binding"/>
    <property type="evidence" value="ECO:0007669"/>
    <property type="project" value="TreeGrafter"/>
</dbReference>
<reference evidence="3" key="1">
    <citation type="submission" date="2022-11" db="UniProtKB">
        <authorList>
            <consortium name="WormBaseParasite"/>
        </authorList>
    </citation>
    <scope>IDENTIFICATION</scope>
</reference>
<dbReference type="InterPro" id="IPR004875">
    <property type="entry name" value="DDE_SF_endonuclease_dom"/>
</dbReference>
<name>A0A915EK44_9BILA</name>
<evidence type="ECO:0000313" key="3">
    <source>
        <dbReference type="WBParaSite" id="jg6211"/>
    </source>
</evidence>
<dbReference type="Pfam" id="PF03184">
    <property type="entry name" value="DDE_1"/>
    <property type="match status" value="1"/>
</dbReference>
<dbReference type="WBParaSite" id="jg6211">
    <property type="protein sequence ID" value="jg6211"/>
    <property type="gene ID" value="jg6211"/>
</dbReference>
<protein>
    <submittedName>
        <fullName evidence="3">DDE-1 domain-containing protein</fullName>
    </submittedName>
</protein>
<dbReference type="PANTHER" id="PTHR19303">
    <property type="entry name" value="TRANSPOSON"/>
    <property type="match status" value="1"/>
</dbReference>
<keyword evidence="2" id="KW-1185">Reference proteome</keyword>